<dbReference type="CDD" id="cd06453">
    <property type="entry name" value="SufS_like"/>
    <property type="match status" value="1"/>
</dbReference>
<evidence type="ECO:0000256" key="7">
    <source>
        <dbReference type="SAM" id="MobiDB-lite"/>
    </source>
</evidence>
<keyword evidence="10" id="KW-1185">Reference proteome</keyword>
<dbReference type="GO" id="GO:0008483">
    <property type="term" value="F:transaminase activity"/>
    <property type="evidence" value="ECO:0007669"/>
    <property type="project" value="UniProtKB-KW"/>
</dbReference>
<evidence type="ECO:0000256" key="5">
    <source>
        <dbReference type="ARBA" id="ARBA00022898"/>
    </source>
</evidence>
<dbReference type="InterPro" id="IPR015421">
    <property type="entry name" value="PyrdxlP-dep_Trfase_major"/>
</dbReference>
<dbReference type="GO" id="GO:0030170">
    <property type="term" value="F:pyridoxal phosphate binding"/>
    <property type="evidence" value="ECO:0007669"/>
    <property type="project" value="InterPro"/>
</dbReference>
<keyword evidence="5" id="KW-0663">Pyridoxal phosphate</keyword>
<dbReference type="InterPro" id="IPR010969">
    <property type="entry name" value="Cys_dSase-rel_unknwn_funct"/>
</dbReference>
<dbReference type="InterPro" id="IPR000192">
    <property type="entry name" value="Aminotrans_V_dom"/>
</dbReference>
<dbReference type="RefSeq" id="WP_135152747.1">
    <property type="nucleotide sequence ID" value="NZ_SOMN01000019.1"/>
</dbReference>
<dbReference type="InterPro" id="IPR016454">
    <property type="entry name" value="Cysteine_dSase"/>
</dbReference>
<dbReference type="PANTHER" id="PTHR43586:SF4">
    <property type="entry name" value="ISOPENICILLIN N EPIMERASE"/>
    <property type="match status" value="1"/>
</dbReference>
<dbReference type="GO" id="GO:0006534">
    <property type="term" value="P:cysteine metabolic process"/>
    <property type="evidence" value="ECO:0007669"/>
    <property type="project" value="InterPro"/>
</dbReference>
<dbReference type="Pfam" id="PF00266">
    <property type="entry name" value="Aminotran_5"/>
    <property type="match status" value="1"/>
</dbReference>
<dbReference type="InterPro" id="IPR015424">
    <property type="entry name" value="PyrdxlP-dep_Trfase"/>
</dbReference>
<dbReference type="EC" id="2.8.1.7" evidence="3"/>
<dbReference type="SUPFAM" id="SSF53383">
    <property type="entry name" value="PLP-dependent transferases"/>
    <property type="match status" value="1"/>
</dbReference>
<accession>A0A4Y8LW89</accession>
<evidence type="ECO:0000313" key="9">
    <source>
        <dbReference type="EMBL" id="TFE25355.1"/>
    </source>
</evidence>
<evidence type="ECO:0000256" key="2">
    <source>
        <dbReference type="ARBA" id="ARBA00010447"/>
    </source>
</evidence>
<dbReference type="PIRSF" id="PIRSF005572">
    <property type="entry name" value="NifS"/>
    <property type="match status" value="1"/>
</dbReference>
<evidence type="ECO:0000313" key="10">
    <source>
        <dbReference type="Proteomes" id="UP000297900"/>
    </source>
</evidence>
<comment type="caution">
    <text evidence="9">The sequence shown here is derived from an EMBL/GenBank/DDBJ whole genome shotgun (WGS) entry which is preliminary data.</text>
</comment>
<proteinExistence type="inferred from homology"/>
<comment type="cofactor">
    <cofactor evidence="1">
        <name>pyridoxal 5'-phosphate</name>
        <dbReference type="ChEBI" id="CHEBI:597326"/>
    </cofactor>
</comment>
<dbReference type="Gene3D" id="3.90.1150.10">
    <property type="entry name" value="Aspartate Aminotransferase, domain 1"/>
    <property type="match status" value="1"/>
</dbReference>
<organism evidence="9 10">
    <name type="scientific">Cohnella luojiensis</name>
    <dbReference type="NCBI Taxonomy" id="652876"/>
    <lineage>
        <taxon>Bacteria</taxon>
        <taxon>Bacillati</taxon>
        <taxon>Bacillota</taxon>
        <taxon>Bacilli</taxon>
        <taxon>Bacillales</taxon>
        <taxon>Paenibacillaceae</taxon>
        <taxon>Cohnella</taxon>
    </lineage>
</organism>
<evidence type="ECO:0000256" key="1">
    <source>
        <dbReference type="ARBA" id="ARBA00001933"/>
    </source>
</evidence>
<comment type="catalytic activity">
    <reaction evidence="6">
        <text>(sulfur carrier)-H + L-cysteine = (sulfur carrier)-SH + L-alanine</text>
        <dbReference type="Rhea" id="RHEA:43892"/>
        <dbReference type="Rhea" id="RHEA-COMP:14737"/>
        <dbReference type="Rhea" id="RHEA-COMP:14739"/>
        <dbReference type="ChEBI" id="CHEBI:29917"/>
        <dbReference type="ChEBI" id="CHEBI:35235"/>
        <dbReference type="ChEBI" id="CHEBI:57972"/>
        <dbReference type="ChEBI" id="CHEBI:64428"/>
        <dbReference type="EC" id="2.8.1.7"/>
    </reaction>
</comment>
<gene>
    <name evidence="9" type="ORF">E2980_13630</name>
</gene>
<dbReference type="NCBIfam" id="TIGR01977">
    <property type="entry name" value="am_tr_V_EF2568"/>
    <property type="match status" value="1"/>
</dbReference>
<keyword evidence="4 9" id="KW-0808">Transferase</keyword>
<dbReference type="Gene3D" id="3.40.640.10">
    <property type="entry name" value="Type I PLP-dependent aspartate aminotransferase-like (Major domain)"/>
    <property type="match status" value="1"/>
</dbReference>
<evidence type="ECO:0000256" key="6">
    <source>
        <dbReference type="ARBA" id="ARBA00050776"/>
    </source>
</evidence>
<dbReference type="InterPro" id="IPR010970">
    <property type="entry name" value="Cys_dSase_SufS"/>
</dbReference>
<protein>
    <recommendedName>
        <fullName evidence="3">cysteine desulfurase</fullName>
        <ecNumber evidence="3">2.8.1.7</ecNumber>
    </recommendedName>
</protein>
<keyword evidence="9" id="KW-0032">Aminotransferase</keyword>
<dbReference type="InterPro" id="IPR015422">
    <property type="entry name" value="PyrdxlP-dep_Trfase_small"/>
</dbReference>
<feature type="region of interest" description="Disordered" evidence="7">
    <location>
        <begin position="228"/>
        <end position="254"/>
    </location>
</feature>
<evidence type="ECO:0000259" key="8">
    <source>
        <dbReference type="Pfam" id="PF00266"/>
    </source>
</evidence>
<dbReference type="AlphaFoldDB" id="A0A4Y8LW89"/>
<dbReference type="PANTHER" id="PTHR43586">
    <property type="entry name" value="CYSTEINE DESULFURASE"/>
    <property type="match status" value="1"/>
</dbReference>
<reference evidence="9 10" key="1">
    <citation type="submission" date="2019-03" db="EMBL/GenBank/DDBJ databases">
        <title>Cohnella endophytica sp. nov., a novel endophytic bacterium isolated from bark of Sonneratia apetala.</title>
        <authorList>
            <person name="Tuo L."/>
        </authorList>
    </citation>
    <scope>NUCLEOTIDE SEQUENCE [LARGE SCALE GENOMIC DNA]</scope>
    <source>
        <strain evidence="9 10">CCTCC AB 208254</strain>
    </source>
</reference>
<feature type="domain" description="Aminotransferase class V" evidence="8">
    <location>
        <begin position="8"/>
        <end position="373"/>
    </location>
</feature>
<dbReference type="GO" id="GO:0031071">
    <property type="term" value="F:cysteine desulfurase activity"/>
    <property type="evidence" value="ECO:0007669"/>
    <property type="project" value="UniProtKB-EC"/>
</dbReference>
<dbReference type="Proteomes" id="UP000297900">
    <property type="component" value="Unassembled WGS sequence"/>
</dbReference>
<dbReference type="EMBL" id="SOMN01000019">
    <property type="protein sequence ID" value="TFE25355.1"/>
    <property type="molecule type" value="Genomic_DNA"/>
</dbReference>
<evidence type="ECO:0000256" key="4">
    <source>
        <dbReference type="ARBA" id="ARBA00022679"/>
    </source>
</evidence>
<comment type="similarity">
    <text evidence="2">Belongs to the class-V pyridoxal-phosphate-dependent aminotransferase family. Csd subfamily.</text>
</comment>
<evidence type="ECO:0000256" key="3">
    <source>
        <dbReference type="ARBA" id="ARBA00012239"/>
    </source>
</evidence>
<sequence length="389" mass="41952">MNDNKPIIYLDNAATSWPKPSSVWEAMERNMRESAANPGRGSHTMAVKASRVLFETRKRLARLFRIGNPNDIAFALNTTHALNLAIQGLLKPGDHVIATSLEHNSIRRPLEALKRKQGIEVTYVPASKDGTIDMKALEAAITPRTKLIAVTHSSNLLGTITPVGEIGEIARRRNVKLLVDAAQSAGVLPIDVMGMGIDMLAFPGHKGLMGPQGTGGLYIHPNLELEPLMQGGTGSKSEAPEQPNVRPDRYEAGTQNTVGLAGLSEGVNYILKETPEAIHAKERELTIQLMEGLQSVQGLTLLGPGVEVERTAIVSFLLEGVDPSEMAFLLDQQFGIAVRAGFHCTPLGHETAGSYETGAVRASPGYFTEKSEIVSMIDAVKEINRTLKA</sequence>
<dbReference type="OrthoDB" id="9804366at2"/>
<name>A0A4Y8LW89_9BACL</name>